<dbReference type="AlphaFoldDB" id="A0A5A9ZTF7"/>
<dbReference type="PRINTS" id="PR00954">
    <property type="entry name" value="FLGMOTORFLIG"/>
</dbReference>
<protein>
    <recommendedName>
        <fullName evidence="4">Flagellar motor switch protein FliG</fullName>
    </recommendedName>
</protein>
<evidence type="ECO:0000313" key="16">
    <source>
        <dbReference type="Proteomes" id="UP000325291"/>
    </source>
</evidence>
<dbReference type="Pfam" id="PF14842">
    <property type="entry name" value="FliG_N"/>
    <property type="match status" value="1"/>
</dbReference>
<evidence type="ECO:0000256" key="6">
    <source>
        <dbReference type="ARBA" id="ARBA00022500"/>
    </source>
</evidence>
<feature type="domain" description="Flagellar motor switch protein FliG C-terminal" evidence="12">
    <location>
        <begin position="249"/>
        <end position="361"/>
    </location>
</feature>
<dbReference type="GO" id="GO:0009425">
    <property type="term" value="C:bacterial-type flagellum basal body"/>
    <property type="evidence" value="ECO:0007669"/>
    <property type="project" value="UniProtKB-SubCell"/>
</dbReference>
<dbReference type="PANTHER" id="PTHR30534:SF0">
    <property type="entry name" value="FLAGELLAR MOTOR SWITCH PROTEIN FLIG"/>
    <property type="match status" value="1"/>
</dbReference>
<keyword evidence="7" id="KW-0283">Flagellar rotation</keyword>
<dbReference type="Pfam" id="PF01706">
    <property type="entry name" value="FliG_C"/>
    <property type="match status" value="1"/>
</dbReference>
<evidence type="ECO:0000256" key="10">
    <source>
        <dbReference type="ARBA" id="ARBA00025598"/>
    </source>
</evidence>
<feature type="region of interest" description="Disordered" evidence="11">
    <location>
        <begin position="1"/>
        <end position="34"/>
    </location>
</feature>
<proteinExistence type="inferred from homology"/>
<dbReference type="InterPro" id="IPR023087">
    <property type="entry name" value="Flg_Motor_Flig_C"/>
</dbReference>
<feature type="domain" description="Flagellar motor switch protein FliG middle" evidence="13">
    <location>
        <begin position="150"/>
        <end position="218"/>
    </location>
</feature>
<dbReference type="GO" id="GO:0003774">
    <property type="term" value="F:cytoskeletal motor activity"/>
    <property type="evidence" value="ECO:0007669"/>
    <property type="project" value="InterPro"/>
</dbReference>
<keyword evidence="9" id="KW-0975">Bacterial flagellum</keyword>
<dbReference type="GO" id="GO:0005886">
    <property type="term" value="C:plasma membrane"/>
    <property type="evidence" value="ECO:0007669"/>
    <property type="project" value="UniProtKB-SubCell"/>
</dbReference>
<dbReference type="GO" id="GO:0071973">
    <property type="term" value="P:bacterial-type flagellum-dependent cell motility"/>
    <property type="evidence" value="ECO:0007669"/>
    <property type="project" value="InterPro"/>
</dbReference>
<sequence>MPMTDLTPLAPPGPATGAGSDSLGRTSRPVKPTAPLLTRRQKAAIIVRFLIQEGADIPIAALPDDLQSALTQQIGAMRYVDRDTLAAVITEFADELDRMGLIFPGDLAGALTALDGRISPQTAARLRKEAGVRQIGDPWALIRAQEIGALLPILTRESTEVSAVLLSKLPVATAAELLHRLPGAQARRITYAITLTGNVRPDTVDRIGLSLAAEFQTRPTLAFDEDPVARLGAILNISPADTRDEVLTGLDEDDAVFSQKLRKAIFTFAHIPARVAPVDIPRTVREIEQPRLVMALAHARTAGGDLADTAEFILANIPKRMAETLQEEIDETGRVKPKEGEAAMNELVGAIRALGVAGDITFITAEDEDNAVNG</sequence>
<comment type="function">
    <text evidence="10">FliG is one of three proteins (FliG, FliN, FliM) that forms the rotor-mounted switch complex (C ring), located at the base of the basal body. This complex interacts with the CheY and CheZ chemotaxis proteins, in addition to contacting components of the motor that determine the direction of flagellar rotation.</text>
</comment>
<evidence type="ECO:0000256" key="8">
    <source>
        <dbReference type="ARBA" id="ARBA00023136"/>
    </source>
</evidence>
<dbReference type="Proteomes" id="UP000325291">
    <property type="component" value="Unassembled WGS sequence"/>
</dbReference>
<dbReference type="EMBL" id="VINQ01000001">
    <property type="protein sequence ID" value="KAA0920653.1"/>
    <property type="molecule type" value="Genomic_DNA"/>
</dbReference>
<dbReference type="InterPro" id="IPR011002">
    <property type="entry name" value="FliG_a-hlx"/>
</dbReference>
<accession>A0A5A9ZTF7</accession>
<keyword evidence="5" id="KW-1003">Cell membrane</keyword>
<dbReference type="InterPro" id="IPR032779">
    <property type="entry name" value="FliG_M"/>
</dbReference>
<evidence type="ECO:0000259" key="13">
    <source>
        <dbReference type="Pfam" id="PF14841"/>
    </source>
</evidence>
<comment type="similarity">
    <text evidence="3">Belongs to the FliG family.</text>
</comment>
<reference evidence="15 16" key="1">
    <citation type="submission" date="2019-07" db="EMBL/GenBank/DDBJ databases">
        <title>Aquicoccus porphyridii gen. nov., sp. nov., isolated from a small marine red alga, Porphyridium marinum.</title>
        <authorList>
            <person name="Liu L."/>
        </authorList>
    </citation>
    <scope>NUCLEOTIDE SEQUENCE [LARGE SCALE GENOMIC DNA]</scope>
    <source>
        <strain evidence="15 16">L1 8-17</strain>
    </source>
</reference>
<evidence type="ECO:0000256" key="1">
    <source>
        <dbReference type="ARBA" id="ARBA00004117"/>
    </source>
</evidence>
<evidence type="ECO:0000256" key="4">
    <source>
        <dbReference type="ARBA" id="ARBA00021870"/>
    </source>
</evidence>
<keyword evidence="16" id="KW-1185">Reference proteome</keyword>
<keyword evidence="8" id="KW-0472">Membrane</keyword>
<evidence type="ECO:0000259" key="14">
    <source>
        <dbReference type="Pfam" id="PF14842"/>
    </source>
</evidence>
<evidence type="ECO:0000256" key="11">
    <source>
        <dbReference type="SAM" id="MobiDB-lite"/>
    </source>
</evidence>
<feature type="domain" description="Flagellar motor switch protein FliG N-terminal" evidence="14">
    <location>
        <begin position="37"/>
        <end position="139"/>
    </location>
</feature>
<keyword evidence="6" id="KW-0145">Chemotaxis</keyword>
<evidence type="ECO:0000256" key="7">
    <source>
        <dbReference type="ARBA" id="ARBA00022779"/>
    </source>
</evidence>
<evidence type="ECO:0000313" key="15">
    <source>
        <dbReference type="EMBL" id="KAA0920653.1"/>
    </source>
</evidence>
<keyword evidence="15" id="KW-0282">Flagellum</keyword>
<dbReference type="Pfam" id="PF14841">
    <property type="entry name" value="FliG_M"/>
    <property type="match status" value="1"/>
</dbReference>
<dbReference type="Gene3D" id="1.10.220.30">
    <property type="match status" value="3"/>
</dbReference>
<comment type="subcellular location">
    <subcellularLocation>
        <location evidence="1">Bacterial flagellum basal body</location>
    </subcellularLocation>
    <subcellularLocation>
        <location evidence="2">Cell membrane</location>
        <topology evidence="2">Peripheral membrane protein</topology>
        <orientation evidence="2">Cytoplasmic side</orientation>
    </subcellularLocation>
</comment>
<organism evidence="15 16">
    <name type="scientific">Aquicoccus porphyridii</name>
    <dbReference type="NCBI Taxonomy" id="1852029"/>
    <lineage>
        <taxon>Bacteria</taxon>
        <taxon>Pseudomonadati</taxon>
        <taxon>Pseudomonadota</taxon>
        <taxon>Alphaproteobacteria</taxon>
        <taxon>Rhodobacterales</taxon>
        <taxon>Paracoccaceae</taxon>
        <taxon>Aquicoccus</taxon>
    </lineage>
</organism>
<evidence type="ECO:0000259" key="12">
    <source>
        <dbReference type="Pfam" id="PF01706"/>
    </source>
</evidence>
<dbReference type="InterPro" id="IPR000090">
    <property type="entry name" value="Flg_Motor_Flig"/>
</dbReference>
<dbReference type="GO" id="GO:0006935">
    <property type="term" value="P:chemotaxis"/>
    <property type="evidence" value="ECO:0007669"/>
    <property type="project" value="UniProtKB-KW"/>
</dbReference>
<name>A0A5A9ZTF7_9RHOB</name>
<evidence type="ECO:0000256" key="2">
    <source>
        <dbReference type="ARBA" id="ARBA00004413"/>
    </source>
</evidence>
<dbReference type="InterPro" id="IPR028263">
    <property type="entry name" value="FliG_N"/>
</dbReference>
<dbReference type="SUPFAM" id="SSF48029">
    <property type="entry name" value="FliG"/>
    <property type="match status" value="2"/>
</dbReference>
<evidence type="ECO:0000256" key="5">
    <source>
        <dbReference type="ARBA" id="ARBA00022475"/>
    </source>
</evidence>
<keyword evidence="15" id="KW-0969">Cilium</keyword>
<keyword evidence="15" id="KW-0966">Cell projection</keyword>
<evidence type="ECO:0000256" key="3">
    <source>
        <dbReference type="ARBA" id="ARBA00010299"/>
    </source>
</evidence>
<gene>
    <name evidence="15" type="ORF">FLO80_00260</name>
</gene>
<evidence type="ECO:0000256" key="9">
    <source>
        <dbReference type="ARBA" id="ARBA00023143"/>
    </source>
</evidence>
<dbReference type="PANTHER" id="PTHR30534">
    <property type="entry name" value="FLAGELLAR MOTOR SWITCH PROTEIN FLIG"/>
    <property type="match status" value="1"/>
</dbReference>
<comment type="caution">
    <text evidence="15">The sequence shown here is derived from an EMBL/GenBank/DDBJ whole genome shotgun (WGS) entry which is preliminary data.</text>
</comment>